<keyword evidence="4" id="KW-1185">Reference proteome</keyword>
<name>A0A1J7IVU7_9PEZI</name>
<evidence type="ECO:0000313" key="3">
    <source>
        <dbReference type="EMBL" id="OIW31614.1"/>
    </source>
</evidence>
<accession>A0A1J7IVU7</accession>
<keyword evidence="1" id="KW-0175">Coiled coil</keyword>
<dbReference type="OrthoDB" id="10425305at2759"/>
<dbReference type="InParanoid" id="A0A1J7IVU7"/>
<sequence length="514" mass="56070">MSSTHDGKVLPMMEDSNVGPGANGPSHSTTPAASPTLSFVTAIKDPDDLANLEKMSIAFILNPTQVGDETIGPANNIDHAMPDGDDIVQPEGGAADGPVPDDQVNPDVMNISHILNVVQVEDAPAAGPAAHEGPAVIGLDANAQPEGNADGGPAVIGLDAIPQREGNANDDSDGGSVFDLMEVSPHGSEAGILIPDQGDYAQDEELPDYDDVPGHNNIHRGVELPIVYTIDGRRANLTTPIDHFRTLADYKLMCLGAPKITLVFQEVEGEIKVECSRKLLRDFSRTFEDIDRTVGDDILNVTGLFANMTVKSAANTFIQLLELMQAGGFPVPVSGDMSFMTMVELGTMAEALLMPTIRNLVGTYMRAKIQELRANWMRDYELARTVQNDPYVHLPVGPFVNDRRSPIQQQEHKLLDIQEAYENIRFNERVAKVVVPNELARLVGTSCPNELILRVQAAKRLHPGFLATCQIYGLEGRAQARRLEEARRDEARREYAAMAEAREAWMRDNPVQHH</sequence>
<evidence type="ECO:0000256" key="2">
    <source>
        <dbReference type="SAM" id="MobiDB-lite"/>
    </source>
</evidence>
<evidence type="ECO:0000256" key="1">
    <source>
        <dbReference type="SAM" id="Coils"/>
    </source>
</evidence>
<dbReference type="Proteomes" id="UP000182658">
    <property type="component" value="Unassembled WGS sequence"/>
</dbReference>
<evidence type="ECO:0008006" key="5">
    <source>
        <dbReference type="Google" id="ProtNLM"/>
    </source>
</evidence>
<feature type="coiled-coil region" evidence="1">
    <location>
        <begin position="481"/>
        <end position="508"/>
    </location>
</feature>
<feature type="region of interest" description="Disordered" evidence="2">
    <location>
        <begin position="1"/>
        <end position="33"/>
    </location>
</feature>
<protein>
    <recommendedName>
        <fullName evidence="5">BTB domain-containing protein</fullName>
    </recommendedName>
</protein>
<proteinExistence type="predicted"/>
<reference evidence="3 4" key="1">
    <citation type="submission" date="2016-10" db="EMBL/GenBank/DDBJ databases">
        <title>Draft genome sequence of Coniochaeta ligniaria NRRL30616, a lignocellulolytic fungus for bioabatement of inhibitors in plant biomass hydrolysates.</title>
        <authorList>
            <consortium name="DOE Joint Genome Institute"/>
            <person name="Jimenez D.J."/>
            <person name="Hector R.E."/>
            <person name="Riley R."/>
            <person name="Sun H."/>
            <person name="Grigoriev I.V."/>
            <person name="Van Elsas J.D."/>
            <person name="Nichols N.N."/>
        </authorList>
    </citation>
    <scope>NUCLEOTIDE SEQUENCE [LARGE SCALE GENOMIC DNA]</scope>
    <source>
        <strain evidence="3 4">NRRL 30616</strain>
    </source>
</reference>
<dbReference type="EMBL" id="KV875095">
    <property type="protein sequence ID" value="OIW31614.1"/>
    <property type="molecule type" value="Genomic_DNA"/>
</dbReference>
<evidence type="ECO:0000313" key="4">
    <source>
        <dbReference type="Proteomes" id="UP000182658"/>
    </source>
</evidence>
<dbReference type="AlphaFoldDB" id="A0A1J7IVU7"/>
<organism evidence="3 4">
    <name type="scientific">Coniochaeta ligniaria NRRL 30616</name>
    <dbReference type="NCBI Taxonomy" id="1408157"/>
    <lineage>
        <taxon>Eukaryota</taxon>
        <taxon>Fungi</taxon>
        <taxon>Dikarya</taxon>
        <taxon>Ascomycota</taxon>
        <taxon>Pezizomycotina</taxon>
        <taxon>Sordariomycetes</taxon>
        <taxon>Sordariomycetidae</taxon>
        <taxon>Coniochaetales</taxon>
        <taxon>Coniochaetaceae</taxon>
        <taxon>Coniochaeta</taxon>
    </lineage>
</organism>
<gene>
    <name evidence="3" type="ORF">CONLIGDRAFT_641405</name>
</gene>